<keyword evidence="3" id="KW-1185">Reference proteome</keyword>
<keyword evidence="2" id="KW-0436">Ligase</keyword>
<evidence type="ECO:0000259" key="1">
    <source>
        <dbReference type="Pfam" id="PF00501"/>
    </source>
</evidence>
<dbReference type="AlphaFoldDB" id="D6SPN8"/>
<gene>
    <name evidence="2" type="ORF">Dthio_PD2087</name>
</gene>
<dbReference type="Pfam" id="PF00501">
    <property type="entry name" value="AMP-binding"/>
    <property type="match status" value="1"/>
</dbReference>
<proteinExistence type="predicted"/>
<name>D6SPN8_9BACT</name>
<dbReference type="SUPFAM" id="SSF56801">
    <property type="entry name" value="Acetyl-CoA synthetase-like"/>
    <property type="match status" value="1"/>
</dbReference>
<sequence>MLEDQNPLDLAAIENSLCCPGIQGPDNIAWLESSWENPGSFWHGLVQAHQRQVPGRVKSELFRHYDFFYDLAGRFKDRPLQAMQVLDSKGRAQSLSYAELGRQAALLSRAWAGAGAKNGQLVALVLHPGPELAAALLAALKLGLVFSFVPPQGRWLVQRRLKALDPDHLVMDSLHAAQLRAYASRVLPWTVSSSSSDNYPETISSVYPSGSTAALLFDPSSMEPDMPRAVSSDTLYLGAMRDGLIALGLRPGEFFAAPGFNPLTTWPSMLLASLLNAGTIVHMTLEQIREDPRRILSVPCKVLGISRGLRDILLKEPLSLRKSCEHWFRHPGETVDITPWMDWIEAMDLKKSYASNLAWTPVLGGCCLISPRRMGIAHNHVLPAPGSLWHLRDITDPSTPSMGDWGVLVQSIARNLAGHDETQLETTLPAPAVIAPQGQVWNYIRPPHVDQDGLHFPENMVQEVAASALPRGVLCLLITLPGYAARDDSRRVLVVFTAACIRNDGTMNPGQAQIRDHLRRTISRELGAYYLPHKIEFLPLFPRMIQAGEMDQEWSRDQYLSGKLHKKAKNQLFRQIGRFQAVVG</sequence>
<reference evidence="2" key="1">
    <citation type="submission" date="2010-05" db="EMBL/GenBank/DDBJ databases">
        <title>The draft genome of Desulfonatronospira thiodismutans ASO3-1.</title>
        <authorList>
            <consortium name="US DOE Joint Genome Institute (JGI-PGF)"/>
            <person name="Lucas S."/>
            <person name="Copeland A."/>
            <person name="Lapidus A."/>
            <person name="Cheng J.-F."/>
            <person name="Bruce D."/>
            <person name="Goodwin L."/>
            <person name="Pitluck S."/>
            <person name="Chertkov O."/>
            <person name="Brettin T."/>
            <person name="Detter J.C."/>
            <person name="Han C."/>
            <person name="Land M.L."/>
            <person name="Hauser L."/>
            <person name="Kyrpides N."/>
            <person name="Mikhailova N."/>
            <person name="Muyzer G."/>
            <person name="Woyke T."/>
        </authorList>
    </citation>
    <scope>NUCLEOTIDE SEQUENCE [LARGE SCALE GENOMIC DNA]</scope>
    <source>
        <strain evidence="2">ASO3-1</strain>
    </source>
</reference>
<accession>D6SPN8</accession>
<comment type="caution">
    <text evidence="2">The sequence shown here is derived from an EMBL/GenBank/DDBJ whole genome shotgun (WGS) entry which is preliminary data.</text>
</comment>
<dbReference type="Proteomes" id="UP000005496">
    <property type="component" value="Unassembled WGS sequence"/>
</dbReference>
<dbReference type="InterPro" id="IPR042099">
    <property type="entry name" value="ANL_N_sf"/>
</dbReference>
<dbReference type="GO" id="GO:0016874">
    <property type="term" value="F:ligase activity"/>
    <property type="evidence" value="ECO:0007669"/>
    <property type="project" value="UniProtKB-KW"/>
</dbReference>
<dbReference type="Gene3D" id="3.40.50.12780">
    <property type="entry name" value="N-terminal domain of ligase-like"/>
    <property type="match status" value="1"/>
</dbReference>
<dbReference type="eggNOG" id="COG0318">
    <property type="taxonomic scope" value="Bacteria"/>
</dbReference>
<dbReference type="OrthoDB" id="5479867at2"/>
<dbReference type="InterPro" id="IPR000873">
    <property type="entry name" value="AMP-dep_synth/lig_dom"/>
</dbReference>
<protein>
    <submittedName>
        <fullName evidence="2">AMP-dependent synthetase and ligase</fullName>
    </submittedName>
</protein>
<feature type="domain" description="AMP-dependent synthetase/ligase" evidence="1">
    <location>
        <begin position="87"/>
        <end position="170"/>
    </location>
</feature>
<dbReference type="RefSeq" id="WP_008870032.1">
    <property type="nucleotide sequence ID" value="NZ_ACJN02000002.1"/>
</dbReference>
<evidence type="ECO:0000313" key="2">
    <source>
        <dbReference type="EMBL" id="EFI34714.1"/>
    </source>
</evidence>
<evidence type="ECO:0000313" key="3">
    <source>
        <dbReference type="Proteomes" id="UP000005496"/>
    </source>
</evidence>
<organism evidence="2 3">
    <name type="scientific">Desulfonatronospira thiodismutans ASO3-1</name>
    <dbReference type="NCBI Taxonomy" id="555779"/>
    <lineage>
        <taxon>Bacteria</taxon>
        <taxon>Pseudomonadati</taxon>
        <taxon>Thermodesulfobacteriota</taxon>
        <taxon>Desulfovibrionia</taxon>
        <taxon>Desulfovibrionales</taxon>
        <taxon>Desulfonatronovibrionaceae</taxon>
        <taxon>Desulfonatronospira</taxon>
    </lineage>
</organism>
<dbReference type="EMBL" id="ACJN02000002">
    <property type="protein sequence ID" value="EFI34714.1"/>
    <property type="molecule type" value="Genomic_DNA"/>
</dbReference>